<dbReference type="InterPro" id="IPR036869">
    <property type="entry name" value="J_dom_sf"/>
</dbReference>
<organism evidence="10 11">
    <name type="scientific">Pachysolen tannophilus NRRL Y-2460</name>
    <dbReference type="NCBI Taxonomy" id="669874"/>
    <lineage>
        <taxon>Eukaryota</taxon>
        <taxon>Fungi</taxon>
        <taxon>Dikarya</taxon>
        <taxon>Ascomycota</taxon>
        <taxon>Saccharomycotina</taxon>
        <taxon>Pichiomycetes</taxon>
        <taxon>Pachysolenaceae</taxon>
        <taxon>Pachysolen</taxon>
    </lineage>
</organism>
<keyword evidence="3" id="KW-0813">Transport</keyword>
<evidence type="ECO:0000256" key="7">
    <source>
        <dbReference type="ARBA" id="ARBA00037395"/>
    </source>
</evidence>
<evidence type="ECO:0000256" key="6">
    <source>
        <dbReference type="ARBA" id="ARBA00023186"/>
    </source>
</evidence>
<keyword evidence="6" id="KW-0143">Chaperone</keyword>
<evidence type="ECO:0000256" key="1">
    <source>
        <dbReference type="ARBA" id="ARBA00004273"/>
    </source>
</evidence>
<keyword evidence="2" id="KW-0999">Mitochondrion inner membrane</keyword>
<dbReference type="GO" id="GO:0001671">
    <property type="term" value="F:ATPase activator activity"/>
    <property type="evidence" value="ECO:0007669"/>
    <property type="project" value="EnsemblFungi"/>
</dbReference>
<feature type="domain" description="J" evidence="9">
    <location>
        <begin position="41"/>
        <end position="101"/>
    </location>
</feature>
<evidence type="ECO:0000259" key="9">
    <source>
        <dbReference type="PROSITE" id="PS50076"/>
    </source>
</evidence>
<evidence type="ECO:0000313" key="11">
    <source>
        <dbReference type="Proteomes" id="UP000094236"/>
    </source>
</evidence>
<dbReference type="InterPro" id="IPR001623">
    <property type="entry name" value="DnaJ_domain"/>
</dbReference>
<protein>
    <recommendedName>
        <fullName evidence="9">J domain-containing protein</fullName>
    </recommendedName>
</protein>
<evidence type="ECO:0000256" key="4">
    <source>
        <dbReference type="ARBA" id="ARBA00023128"/>
    </source>
</evidence>
<dbReference type="CDD" id="cd06257">
    <property type="entry name" value="DnaJ"/>
    <property type="match status" value="1"/>
</dbReference>
<comment type="subcellular location">
    <subcellularLocation>
        <location evidence="1">Mitochondrion inner membrane</location>
    </subcellularLocation>
</comment>
<dbReference type="FunFam" id="1.10.287.110:FF:000001">
    <property type="entry name" value="Import inner membrane translocase subunit tim14"/>
    <property type="match status" value="1"/>
</dbReference>
<dbReference type="Proteomes" id="UP000094236">
    <property type="component" value="Unassembled WGS sequence"/>
</dbReference>
<dbReference type="OrthoDB" id="240298at2759"/>
<sequence length="101" mass="11577">MILSLNGIQISSLKSELQKNPNKLKFAQYPGGFKSRMNESEALMILEISTNEIINMDAEMLKKKHRKCMLLNHPDKGGSPYLAMKINEAKEVLEKSYMFKK</sequence>
<dbReference type="PROSITE" id="PS50076">
    <property type="entry name" value="DNAJ_2"/>
    <property type="match status" value="1"/>
</dbReference>
<dbReference type="SMART" id="SM00271">
    <property type="entry name" value="DnaJ"/>
    <property type="match status" value="1"/>
</dbReference>
<evidence type="ECO:0000256" key="8">
    <source>
        <dbReference type="ARBA" id="ARBA00062349"/>
    </source>
</evidence>
<dbReference type="PANTHER" id="PTHR12763">
    <property type="match status" value="1"/>
</dbReference>
<keyword evidence="3" id="KW-0653">Protein transport</keyword>
<keyword evidence="5" id="KW-0472">Membrane</keyword>
<dbReference type="SUPFAM" id="SSF46565">
    <property type="entry name" value="Chaperone J-domain"/>
    <property type="match status" value="1"/>
</dbReference>
<keyword evidence="3" id="KW-0811">Translocation</keyword>
<keyword evidence="4" id="KW-0496">Mitochondrion</keyword>
<dbReference type="AlphaFoldDB" id="A0A1E4TRW4"/>
<dbReference type="GO" id="GO:0001405">
    <property type="term" value="C:PAM complex, Tim23 associated import motor"/>
    <property type="evidence" value="ECO:0007669"/>
    <property type="project" value="EnsemblFungi"/>
</dbReference>
<keyword evidence="11" id="KW-1185">Reference proteome</keyword>
<dbReference type="PANTHER" id="PTHR12763:SF29">
    <property type="entry name" value="MITOCHONDRIAL DNAJ HOMOLOG 2"/>
    <property type="match status" value="1"/>
</dbReference>
<gene>
    <name evidence="10" type="ORF">PACTADRAFT_51306</name>
</gene>
<reference evidence="11" key="1">
    <citation type="submission" date="2016-05" db="EMBL/GenBank/DDBJ databases">
        <title>Comparative genomics of biotechnologically important yeasts.</title>
        <authorList>
            <consortium name="DOE Joint Genome Institute"/>
            <person name="Riley R."/>
            <person name="Haridas S."/>
            <person name="Wolfe K.H."/>
            <person name="Lopes M.R."/>
            <person name="Hittinger C.T."/>
            <person name="Goker M."/>
            <person name="Salamov A."/>
            <person name="Wisecaver J."/>
            <person name="Long T.M."/>
            <person name="Aerts A.L."/>
            <person name="Barry K."/>
            <person name="Choi C."/>
            <person name="Clum A."/>
            <person name="Coughlan A.Y."/>
            <person name="Deshpande S."/>
            <person name="Douglass A.P."/>
            <person name="Hanson S.J."/>
            <person name="Klenk H.-P."/>
            <person name="Labutti K."/>
            <person name="Lapidus A."/>
            <person name="Lindquist E."/>
            <person name="Lipzen A."/>
            <person name="Meier-Kolthoff J.P."/>
            <person name="Ohm R.A."/>
            <person name="Otillar R.P."/>
            <person name="Pangilinan J."/>
            <person name="Peng Y."/>
            <person name="Rokas A."/>
            <person name="Rosa C.A."/>
            <person name="Scheuner C."/>
            <person name="Sibirny A.A."/>
            <person name="Slot J.C."/>
            <person name="Stielow J.B."/>
            <person name="Sun H."/>
            <person name="Kurtzman C.P."/>
            <person name="Blackwell M."/>
            <person name="Grigoriev I.V."/>
            <person name="Jeffries T.W."/>
        </authorList>
    </citation>
    <scope>NUCLEOTIDE SEQUENCE [LARGE SCALE GENOMIC DNA]</scope>
    <source>
        <strain evidence="11">NRRL Y-2460</strain>
    </source>
</reference>
<evidence type="ECO:0000256" key="3">
    <source>
        <dbReference type="ARBA" id="ARBA00023010"/>
    </source>
</evidence>
<comment type="function">
    <text evidence="7">Essential component of the PAM complex, a complex required for the translocation of transit peptide-containing proteins from the inner membrane into the mitochondrial matrix in an ATP-dependent manner. In the complex, it is required to stimulate activity of mtHSP70 (SSC1).</text>
</comment>
<dbReference type="STRING" id="669874.A0A1E4TRW4"/>
<proteinExistence type="predicted"/>
<dbReference type="GO" id="GO:0030150">
    <property type="term" value="P:protein import into mitochondrial matrix"/>
    <property type="evidence" value="ECO:0007669"/>
    <property type="project" value="EnsemblFungi"/>
</dbReference>
<evidence type="ECO:0000256" key="2">
    <source>
        <dbReference type="ARBA" id="ARBA00022792"/>
    </source>
</evidence>
<dbReference type="Gene3D" id="1.10.287.110">
    <property type="entry name" value="DnaJ domain"/>
    <property type="match status" value="1"/>
</dbReference>
<name>A0A1E4TRW4_PACTA</name>
<accession>A0A1E4TRW4</accession>
<comment type="subunit">
    <text evidence="8">Heterodimer with PAM16. Component of the PAM complex, at least composed of mtHsp70, MGE1, TIM44, PAM16, PAM17 and PAM18.</text>
</comment>
<evidence type="ECO:0000313" key="10">
    <source>
        <dbReference type="EMBL" id="ODV94477.1"/>
    </source>
</evidence>
<evidence type="ECO:0000256" key="5">
    <source>
        <dbReference type="ARBA" id="ARBA00023136"/>
    </source>
</evidence>
<dbReference type="EMBL" id="KV454016">
    <property type="protein sequence ID" value="ODV94477.1"/>
    <property type="molecule type" value="Genomic_DNA"/>
</dbReference>